<keyword evidence="1" id="KW-0732">Signal</keyword>
<dbReference type="InterPro" id="IPR036709">
    <property type="entry name" value="Autotransporte_beta_dom_sf"/>
</dbReference>
<evidence type="ECO:0000313" key="5">
    <source>
        <dbReference type="EMBL" id="RQM38923.1"/>
    </source>
</evidence>
<keyword evidence="6" id="KW-1185">Reference proteome</keyword>
<evidence type="ECO:0000259" key="4">
    <source>
        <dbReference type="Pfam" id="PF05420"/>
    </source>
</evidence>
<dbReference type="Pfam" id="PF05420">
    <property type="entry name" value="BCSC_C"/>
    <property type="match status" value="1"/>
</dbReference>
<organism evidence="5 6">
    <name type="scientific">Erwinia psidii</name>
    <dbReference type="NCBI Taxonomy" id="69224"/>
    <lineage>
        <taxon>Bacteria</taxon>
        <taxon>Pseudomonadati</taxon>
        <taxon>Pseudomonadota</taxon>
        <taxon>Gammaproteobacteria</taxon>
        <taxon>Enterobacterales</taxon>
        <taxon>Erwiniaceae</taxon>
        <taxon>Erwinia</taxon>
    </lineage>
</organism>
<dbReference type="InterPro" id="IPR008410">
    <property type="entry name" value="BCSC_C"/>
</dbReference>
<evidence type="ECO:0000256" key="2">
    <source>
        <dbReference type="ARBA" id="ARBA00022737"/>
    </source>
</evidence>
<evidence type="ECO:0000256" key="1">
    <source>
        <dbReference type="ARBA" id="ARBA00022729"/>
    </source>
</evidence>
<dbReference type="EMBL" id="RHHM01000004">
    <property type="protein sequence ID" value="RQM38923.1"/>
    <property type="molecule type" value="Genomic_DNA"/>
</dbReference>
<name>A0A3N6SG94_9GAMM</name>
<dbReference type="Proteomes" id="UP000279457">
    <property type="component" value="Unassembled WGS sequence"/>
</dbReference>
<comment type="caution">
    <text evidence="5">The sequence shown here is derived from an EMBL/GenBank/DDBJ whole genome shotgun (WGS) entry which is preliminary data.</text>
</comment>
<feature type="domain" description="Cellulose synthase operon C C-terminal" evidence="4">
    <location>
        <begin position="1"/>
        <end position="149"/>
    </location>
</feature>
<evidence type="ECO:0000256" key="3">
    <source>
        <dbReference type="ARBA" id="ARBA00022803"/>
    </source>
</evidence>
<keyword evidence="2" id="KW-0677">Repeat</keyword>
<protein>
    <recommendedName>
        <fullName evidence="4">Cellulose synthase operon C C-terminal domain-containing protein</fullName>
    </recommendedName>
</protein>
<keyword evidence="3" id="KW-0802">TPR repeat</keyword>
<reference evidence="5 6" key="1">
    <citation type="submission" date="2018-10" db="EMBL/GenBank/DDBJ databases">
        <title>Draft genome sequence for the type isolate of Erwinia psidii, agent causal of bacterial blight in guava (Psidium guajava) and wilt and die-back of Eucalyptus spp.</title>
        <authorList>
            <person name="Hermenegildo P.S."/>
            <person name="Santos S.A."/>
            <person name="Guimaraes L.M.S."/>
            <person name="Vidigal P.M.P."/>
            <person name="Pereira I.C."/>
            <person name="Badel J.L."/>
            <person name="Alfenas-Zerbini P."/>
            <person name="Ferreira M.A.S.V."/>
            <person name="Alfenas A.C."/>
        </authorList>
    </citation>
    <scope>NUCLEOTIDE SEQUENCE [LARGE SCALE GENOMIC DNA]</scope>
    <source>
        <strain evidence="5 6">IBSBF 435</strain>
    </source>
</reference>
<gene>
    <name evidence="5" type="ORF">EB241_06965</name>
</gene>
<dbReference type="AlphaFoldDB" id="A0A3N6SG94"/>
<dbReference type="GO" id="GO:0019867">
    <property type="term" value="C:outer membrane"/>
    <property type="evidence" value="ECO:0007669"/>
    <property type="project" value="InterPro"/>
</dbReference>
<dbReference type="OrthoDB" id="174989at2"/>
<dbReference type="GO" id="GO:0030244">
    <property type="term" value="P:cellulose biosynthetic process"/>
    <property type="evidence" value="ECO:0007669"/>
    <property type="project" value="InterPro"/>
</dbReference>
<evidence type="ECO:0000313" key="6">
    <source>
        <dbReference type="Proteomes" id="UP000279457"/>
    </source>
</evidence>
<sequence length="170" mass="19019">MAGYYYKLIDENNRRVTVGLNGMLWRYAHDLSNYSLGQEGYYSLQCYQSLGVPLTYRQRTENGSWELGGTVSFSHARRRDESGYPLDFGVLASDNPAGSDSSSSGVGYTLQAMVERRLSIHWTLGVGVDLQHSKDYTASHALLYVRYSMAGWQGDLAKPVQPLTPYADLD</sequence>
<dbReference type="SUPFAM" id="SSF103515">
    <property type="entry name" value="Autotransporter"/>
    <property type="match status" value="1"/>
</dbReference>
<proteinExistence type="predicted"/>
<accession>A0A3N6SG94</accession>